<dbReference type="GO" id="GO:0080120">
    <property type="term" value="P:CAAX-box protein maturation"/>
    <property type="evidence" value="ECO:0007669"/>
    <property type="project" value="UniProtKB-ARBA"/>
</dbReference>
<feature type="transmembrane region" description="Helical" evidence="1">
    <location>
        <begin position="197"/>
        <end position="216"/>
    </location>
</feature>
<feature type="transmembrane region" description="Helical" evidence="1">
    <location>
        <begin position="268"/>
        <end position="288"/>
    </location>
</feature>
<feature type="transmembrane region" description="Helical" evidence="1">
    <location>
        <begin position="172"/>
        <end position="191"/>
    </location>
</feature>
<dbReference type="Proteomes" id="UP000070174">
    <property type="component" value="Unassembled WGS sequence"/>
</dbReference>
<keyword evidence="1" id="KW-0472">Membrane</keyword>
<dbReference type="PANTHER" id="PTHR39430">
    <property type="entry name" value="MEMBRANE-ASSOCIATED PROTEASE-RELATED"/>
    <property type="match status" value="1"/>
</dbReference>
<organism evidence="3">
    <name type="scientific">Peptoniphilus harei</name>
    <dbReference type="NCBI Taxonomy" id="54005"/>
    <lineage>
        <taxon>Bacteria</taxon>
        <taxon>Bacillati</taxon>
        <taxon>Bacillota</taxon>
        <taxon>Tissierellia</taxon>
        <taxon>Tissierellales</taxon>
        <taxon>Peptoniphilaceae</taxon>
        <taxon>Peptoniphilus</taxon>
    </lineage>
</organism>
<dbReference type="GO" id="GO:0004175">
    <property type="term" value="F:endopeptidase activity"/>
    <property type="evidence" value="ECO:0007669"/>
    <property type="project" value="UniProtKB-ARBA"/>
</dbReference>
<feature type="domain" description="CAAX prenyl protease 2/Lysostaphin resistance protein A-like" evidence="2">
    <location>
        <begin position="141"/>
        <end position="232"/>
    </location>
</feature>
<feature type="transmembrane region" description="Helical" evidence="1">
    <location>
        <begin position="103"/>
        <end position="121"/>
    </location>
</feature>
<dbReference type="PATRIC" id="fig|54005.3.peg.135"/>
<dbReference type="PANTHER" id="PTHR39430:SF1">
    <property type="entry name" value="PROTEASE"/>
    <property type="match status" value="1"/>
</dbReference>
<feature type="transmembrane region" description="Helical" evidence="1">
    <location>
        <begin position="63"/>
        <end position="82"/>
    </location>
</feature>
<name>A0A133PSG0_9FIRM</name>
<dbReference type="EMBL" id="LRQE01000003">
    <property type="protein sequence ID" value="KXA31764.1"/>
    <property type="molecule type" value="Genomic_DNA"/>
</dbReference>
<proteinExistence type="predicted"/>
<evidence type="ECO:0000259" key="2">
    <source>
        <dbReference type="Pfam" id="PF02517"/>
    </source>
</evidence>
<evidence type="ECO:0000313" key="4">
    <source>
        <dbReference type="Proteomes" id="UP000070174"/>
    </source>
</evidence>
<dbReference type="AlphaFoldDB" id="A0A133PSG0"/>
<feature type="transmembrane region" description="Helical" evidence="1">
    <location>
        <begin position="228"/>
        <end position="248"/>
    </location>
</feature>
<gene>
    <name evidence="3" type="ORF">HMPREF3229_00137</name>
</gene>
<dbReference type="GO" id="GO:0006508">
    <property type="term" value="P:proteolysis"/>
    <property type="evidence" value="ECO:0007669"/>
    <property type="project" value="UniProtKB-KW"/>
</dbReference>
<protein>
    <submittedName>
        <fullName evidence="3">CAAX amino terminal protease family protein</fullName>
    </submittedName>
</protein>
<keyword evidence="3" id="KW-0645">Protease</keyword>
<keyword evidence="1" id="KW-1133">Transmembrane helix</keyword>
<keyword evidence="1" id="KW-0812">Transmembrane</keyword>
<dbReference type="InterPro" id="IPR003675">
    <property type="entry name" value="Rce1/LyrA-like_dom"/>
</dbReference>
<feature type="transmembrane region" description="Helical" evidence="1">
    <location>
        <begin position="21"/>
        <end position="51"/>
    </location>
</feature>
<sequence length="298" mass="33668">MRDGKTLRVDKTMEKKKTNNFFKVILRLAILLITIAIFTGGIMLALSLIFYGQTYFKSDYKNANLVMLAGTTGQLLAAIFFVKFILKKKADYIFFKREGLAKNIGLGLFLGFLQISIYVLLDMGRGVLGYEKINLGNLNLIFLAYFIAFFIQSTSEEVLVRGILTRALFDKYGRKVAILFPSIFFGLLHLGNEGVTILSTLNTILVGIFFAKLLFYSGNIMLTSGVHAGWNFSMAMIYGLNVSGFSGFDSLLNFKILNYNLYDKTYGPEGSILVTFIEIISIFIIFYLEKRKRDKNGR</sequence>
<reference evidence="3 4" key="1">
    <citation type="submission" date="2016-01" db="EMBL/GenBank/DDBJ databases">
        <authorList>
            <person name="Oliw E.H."/>
        </authorList>
    </citation>
    <scope>NUCLEOTIDE SEQUENCE [LARGE SCALE GENOMIC DNA]</scope>
    <source>
        <strain evidence="3 4">CMW7756A</strain>
    </source>
</reference>
<accession>A0A133PSG0</accession>
<comment type="caution">
    <text evidence="3">The sequence shown here is derived from an EMBL/GenBank/DDBJ whole genome shotgun (WGS) entry which is preliminary data.</text>
</comment>
<keyword evidence="3" id="KW-0378">Hydrolase</keyword>
<dbReference type="Pfam" id="PF02517">
    <property type="entry name" value="Rce1-like"/>
    <property type="match status" value="1"/>
</dbReference>
<evidence type="ECO:0000256" key="1">
    <source>
        <dbReference type="SAM" id="Phobius"/>
    </source>
</evidence>
<evidence type="ECO:0000313" key="3">
    <source>
        <dbReference type="EMBL" id="KXA31764.1"/>
    </source>
</evidence>
<dbReference type="RefSeq" id="WP_231723710.1">
    <property type="nucleotide sequence ID" value="NZ_KQ957086.1"/>
</dbReference>